<evidence type="ECO:0000313" key="3">
    <source>
        <dbReference type="Proteomes" id="UP000318017"/>
    </source>
</evidence>
<keyword evidence="1" id="KW-1133">Transmembrane helix</keyword>
<dbReference type="KEGG" id="ahel:Q31a_44440"/>
<dbReference type="AlphaFoldDB" id="A0A518GBX4"/>
<protein>
    <submittedName>
        <fullName evidence="2">Uncharacterized protein</fullName>
    </submittedName>
</protein>
<keyword evidence="3" id="KW-1185">Reference proteome</keyword>
<feature type="transmembrane region" description="Helical" evidence="1">
    <location>
        <begin position="88"/>
        <end position="106"/>
    </location>
</feature>
<sequence length="363" mass="41061">MTIDQTDSLATAREFRELQQEMADSTAAMLGIHTLGEAVFCQRAAVLTLEKQEEDVGLEESALPVLGGLPTHDIDRIQAKLESLWRELRFWPLIVASCILPALIGLALMGNYYIAVLVSVSLVVFSRWPYELWCEIKYLQERLMIAQVAIKSEPDWTQVRTQAVDWWSLIRAGFNSVEKTRVLIDAELKIQGKPWRVLQRGQYQYPVILVKCDSEERLNQLRDGKLHPQQVARLVAYSCLLTLQERTKSEWAIVLFAGTDTGIAVPIVEKYFDYFKSGLATGRRLISNKDHGHRDIAEKPTKFNPCAGCRFGAPEVYRLQQGLAQTTPYLTRGTDGKLYHSQCGDRFGDVPLHRASEELGLHG</sequence>
<name>A0A518GBX4_9BACT</name>
<keyword evidence="1" id="KW-0472">Membrane</keyword>
<gene>
    <name evidence="2" type="ORF">Q31a_44440</name>
</gene>
<reference evidence="2 3" key="1">
    <citation type="submission" date="2019-02" db="EMBL/GenBank/DDBJ databases">
        <title>Deep-cultivation of Planctomycetes and their phenomic and genomic characterization uncovers novel biology.</title>
        <authorList>
            <person name="Wiegand S."/>
            <person name="Jogler M."/>
            <person name="Boedeker C."/>
            <person name="Pinto D."/>
            <person name="Vollmers J."/>
            <person name="Rivas-Marin E."/>
            <person name="Kohn T."/>
            <person name="Peeters S.H."/>
            <person name="Heuer A."/>
            <person name="Rast P."/>
            <person name="Oberbeckmann S."/>
            <person name="Bunk B."/>
            <person name="Jeske O."/>
            <person name="Meyerdierks A."/>
            <person name="Storesund J.E."/>
            <person name="Kallscheuer N."/>
            <person name="Luecker S."/>
            <person name="Lage O.M."/>
            <person name="Pohl T."/>
            <person name="Merkel B.J."/>
            <person name="Hornburger P."/>
            <person name="Mueller R.-W."/>
            <person name="Bruemmer F."/>
            <person name="Labrenz M."/>
            <person name="Spormann A.M."/>
            <person name="Op den Camp H."/>
            <person name="Overmann J."/>
            <person name="Amann R."/>
            <person name="Jetten M.S.M."/>
            <person name="Mascher T."/>
            <person name="Medema M.H."/>
            <person name="Devos D.P."/>
            <person name="Kaster A.-K."/>
            <person name="Ovreas L."/>
            <person name="Rohde M."/>
            <person name="Galperin M.Y."/>
            <person name="Jogler C."/>
        </authorList>
    </citation>
    <scope>NUCLEOTIDE SEQUENCE [LARGE SCALE GENOMIC DNA]</scope>
    <source>
        <strain evidence="2 3">Q31a</strain>
    </source>
</reference>
<proteinExistence type="predicted"/>
<dbReference type="RefSeq" id="WP_145081955.1">
    <property type="nucleotide sequence ID" value="NZ_CP036298.1"/>
</dbReference>
<organism evidence="2 3">
    <name type="scientific">Aureliella helgolandensis</name>
    <dbReference type="NCBI Taxonomy" id="2527968"/>
    <lineage>
        <taxon>Bacteria</taxon>
        <taxon>Pseudomonadati</taxon>
        <taxon>Planctomycetota</taxon>
        <taxon>Planctomycetia</taxon>
        <taxon>Pirellulales</taxon>
        <taxon>Pirellulaceae</taxon>
        <taxon>Aureliella</taxon>
    </lineage>
</organism>
<accession>A0A518GBX4</accession>
<keyword evidence="1" id="KW-0812">Transmembrane</keyword>
<evidence type="ECO:0000256" key="1">
    <source>
        <dbReference type="SAM" id="Phobius"/>
    </source>
</evidence>
<evidence type="ECO:0000313" key="2">
    <source>
        <dbReference type="EMBL" id="QDV26073.1"/>
    </source>
</evidence>
<dbReference type="Proteomes" id="UP000318017">
    <property type="component" value="Chromosome"/>
</dbReference>
<dbReference type="OrthoDB" id="284983at2"/>
<dbReference type="EMBL" id="CP036298">
    <property type="protein sequence ID" value="QDV26073.1"/>
    <property type="molecule type" value="Genomic_DNA"/>
</dbReference>